<evidence type="ECO:0000256" key="3">
    <source>
        <dbReference type="SAM" id="MobiDB-lite"/>
    </source>
</evidence>
<evidence type="ECO:0008006" key="6">
    <source>
        <dbReference type="Google" id="ProtNLM"/>
    </source>
</evidence>
<evidence type="ECO:0000313" key="5">
    <source>
        <dbReference type="Proteomes" id="UP000823388"/>
    </source>
</evidence>
<accession>A0A8T0TPW7</accession>
<dbReference type="SUPFAM" id="SSF53756">
    <property type="entry name" value="UDP-Glycosyltransferase/glycogen phosphorylase"/>
    <property type="match status" value="1"/>
</dbReference>
<comment type="similarity">
    <text evidence="1">Belongs to the UDP-glycosyltransferase family.</text>
</comment>
<dbReference type="GO" id="GO:0035251">
    <property type="term" value="F:UDP-glucosyltransferase activity"/>
    <property type="evidence" value="ECO:0007669"/>
    <property type="project" value="InterPro"/>
</dbReference>
<proteinExistence type="inferred from homology"/>
<sequence>MAGLRPHPPFHRARQAHSSAGPPGHPPLHSEQHPPAHRHPSRPRRPHPRRGRRTAARRAPARGRRGEHRPPLRRPPPLPAPGLRRRLLRRAVSDALRAPEPPRPDWVLTDYAAHWAPAAAARHGVPCAYLSLYSAAVLSFFGPPEALMGRGRHAKTAPEHLTEVPDFVPFPTAVAYRGHEAREMFRPAAVPDVSGVAELYRSGMSIHGSQVVGIRSSRELEPEWLRLLAELYQKPVIPVGLFPPPPAKGVAGHEATLRWLDGQAPGSVVYAAFGSEAKLTGARLETIALGLEASGLPFLWAFRAPGGDAGTGGEGDSGTRGLPAGFEERVSGRGVVCRGWVPQVSFLAHGSVGAFLTHAGWNSVAEGLANGVKLVLLPLMFDQGLNARHLVEKKMGVEVARGEEDGSFAPEDIAAALRRVMVEDDAEEFGAKAKELARVLGNDEADDQCLRDFLRYLSEHRRGP</sequence>
<feature type="compositionally biased region" description="Basic residues" evidence="3">
    <location>
        <begin position="35"/>
        <end position="67"/>
    </location>
</feature>
<evidence type="ECO:0000256" key="2">
    <source>
        <dbReference type="ARBA" id="ARBA00022679"/>
    </source>
</evidence>
<dbReference type="PANTHER" id="PTHR48049:SF80">
    <property type="entry name" value="GLYCOSYLTRANSFERASE"/>
    <property type="match status" value="1"/>
</dbReference>
<keyword evidence="5" id="KW-1185">Reference proteome</keyword>
<reference evidence="4" key="1">
    <citation type="submission" date="2020-05" db="EMBL/GenBank/DDBJ databases">
        <title>WGS assembly of Panicum virgatum.</title>
        <authorList>
            <person name="Lovell J.T."/>
            <person name="Jenkins J."/>
            <person name="Shu S."/>
            <person name="Juenger T.E."/>
            <person name="Schmutz J."/>
        </authorList>
    </citation>
    <scope>NUCLEOTIDE SEQUENCE</scope>
    <source>
        <strain evidence="4">AP13</strain>
    </source>
</reference>
<name>A0A8T0TPW7_PANVG</name>
<feature type="region of interest" description="Disordered" evidence="3">
    <location>
        <begin position="1"/>
        <end position="85"/>
    </location>
</feature>
<evidence type="ECO:0000313" key="4">
    <source>
        <dbReference type="EMBL" id="KAG2612127.1"/>
    </source>
</evidence>
<dbReference type="EMBL" id="CM029043">
    <property type="protein sequence ID" value="KAG2612127.1"/>
    <property type="molecule type" value="Genomic_DNA"/>
</dbReference>
<dbReference type="AlphaFoldDB" id="A0A8T0TPW7"/>
<dbReference type="Pfam" id="PF00201">
    <property type="entry name" value="UDPGT"/>
    <property type="match status" value="1"/>
</dbReference>
<dbReference type="CDD" id="cd03784">
    <property type="entry name" value="GT1_Gtf-like"/>
    <property type="match status" value="1"/>
</dbReference>
<dbReference type="InterPro" id="IPR002213">
    <property type="entry name" value="UDP_glucos_trans"/>
</dbReference>
<dbReference type="PANTHER" id="PTHR48049">
    <property type="entry name" value="GLYCOSYLTRANSFERASE"/>
    <property type="match status" value="1"/>
</dbReference>
<evidence type="ECO:0000256" key="1">
    <source>
        <dbReference type="ARBA" id="ARBA00009995"/>
    </source>
</evidence>
<keyword evidence="2" id="KW-0808">Transferase</keyword>
<protein>
    <recommendedName>
        <fullName evidence="6">Glycosyltransferase</fullName>
    </recommendedName>
</protein>
<comment type="caution">
    <text evidence="4">The sequence shown here is derived from an EMBL/GenBank/DDBJ whole genome shotgun (WGS) entry which is preliminary data.</text>
</comment>
<dbReference type="Proteomes" id="UP000823388">
    <property type="component" value="Chromosome 4K"/>
</dbReference>
<dbReference type="Gene3D" id="3.40.50.2000">
    <property type="entry name" value="Glycogen Phosphorylase B"/>
    <property type="match status" value="2"/>
</dbReference>
<organism evidence="4 5">
    <name type="scientific">Panicum virgatum</name>
    <name type="common">Blackwell switchgrass</name>
    <dbReference type="NCBI Taxonomy" id="38727"/>
    <lineage>
        <taxon>Eukaryota</taxon>
        <taxon>Viridiplantae</taxon>
        <taxon>Streptophyta</taxon>
        <taxon>Embryophyta</taxon>
        <taxon>Tracheophyta</taxon>
        <taxon>Spermatophyta</taxon>
        <taxon>Magnoliopsida</taxon>
        <taxon>Liliopsida</taxon>
        <taxon>Poales</taxon>
        <taxon>Poaceae</taxon>
        <taxon>PACMAD clade</taxon>
        <taxon>Panicoideae</taxon>
        <taxon>Panicodae</taxon>
        <taxon>Paniceae</taxon>
        <taxon>Panicinae</taxon>
        <taxon>Panicum</taxon>
        <taxon>Panicum sect. Hiantes</taxon>
    </lineage>
</organism>
<gene>
    <name evidence="4" type="ORF">PVAP13_4KG241400</name>
</gene>
<dbReference type="InterPro" id="IPR050481">
    <property type="entry name" value="UDP-glycosyltransf_plant"/>
</dbReference>
<dbReference type="FunFam" id="3.40.50.2000:FF:000037">
    <property type="entry name" value="Glycosyltransferase"/>
    <property type="match status" value="1"/>
</dbReference>